<feature type="domain" description="Methyltransferase type 11" evidence="1">
    <location>
        <begin position="73"/>
        <end position="163"/>
    </location>
</feature>
<dbReference type="InterPro" id="IPR029063">
    <property type="entry name" value="SAM-dependent_MTases_sf"/>
</dbReference>
<accession>A0A6B1G692</accession>
<evidence type="ECO:0000313" key="2">
    <source>
        <dbReference type="EMBL" id="MYH61634.1"/>
    </source>
</evidence>
<dbReference type="InterPro" id="IPR013216">
    <property type="entry name" value="Methyltransf_11"/>
</dbReference>
<reference evidence="2" key="1">
    <citation type="submission" date="2019-09" db="EMBL/GenBank/DDBJ databases">
        <title>Characterisation of the sponge microbiome using genome-centric metagenomics.</title>
        <authorList>
            <person name="Engelberts J.P."/>
            <person name="Robbins S.J."/>
            <person name="De Goeij J.M."/>
            <person name="Aranda M."/>
            <person name="Bell S.C."/>
            <person name="Webster N.S."/>
        </authorList>
    </citation>
    <scope>NUCLEOTIDE SEQUENCE</scope>
    <source>
        <strain evidence="2">SB0675_bin_29</strain>
    </source>
</reference>
<keyword evidence="2" id="KW-0489">Methyltransferase</keyword>
<dbReference type="GO" id="GO:0008757">
    <property type="term" value="F:S-adenosylmethionine-dependent methyltransferase activity"/>
    <property type="evidence" value="ECO:0007669"/>
    <property type="project" value="InterPro"/>
</dbReference>
<dbReference type="EMBL" id="VYDA01000291">
    <property type="protein sequence ID" value="MYH61634.1"/>
    <property type="molecule type" value="Genomic_DNA"/>
</dbReference>
<dbReference type="GO" id="GO:0032259">
    <property type="term" value="P:methylation"/>
    <property type="evidence" value="ECO:0007669"/>
    <property type="project" value="UniProtKB-KW"/>
</dbReference>
<dbReference type="CDD" id="cd02440">
    <property type="entry name" value="AdoMet_MTases"/>
    <property type="match status" value="1"/>
</dbReference>
<dbReference type="SUPFAM" id="SSF53335">
    <property type="entry name" value="S-adenosyl-L-methionine-dependent methyltransferases"/>
    <property type="match status" value="1"/>
</dbReference>
<comment type="caution">
    <text evidence="2">The sequence shown here is derived from an EMBL/GenBank/DDBJ whole genome shotgun (WGS) entry which is preliminary data.</text>
</comment>
<name>A0A6B1G692_9CHLR</name>
<evidence type="ECO:0000259" key="1">
    <source>
        <dbReference type="Pfam" id="PF08241"/>
    </source>
</evidence>
<sequence>MSANNMAAANCTAIKKPNSKADSTAPGGVPVIDYEGSGYRQDFWEGQGREYEDAVERIALKRLLPPQGRRIAEIGAGFGRLADLYLGYDQIVLFDYSRTMLADAVRKWGHDPRFVFVAGNLYQMPLAAGTLDALVIVRVMHHLADVPAALAQMQSLLHQDSTAVLEYANKRNLKAVLRWLARRQPWSPFDPEPLEFVAMNFDFHPGWMAAKMKNAGLRVDERLGASHFRLPVLKKNLPARLLARLDSRLFHIGGRFPLAPSVFVRAAAPGAAERPQRDSSPVEIGPAQLFRCPSCAAHPLAALGPSQLQCPSCTRTYAQTDRIWDFKLPA</sequence>
<dbReference type="Pfam" id="PF08241">
    <property type="entry name" value="Methyltransf_11"/>
    <property type="match status" value="1"/>
</dbReference>
<keyword evidence="2" id="KW-0808">Transferase</keyword>
<gene>
    <name evidence="2" type="ORF">F4148_07685</name>
</gene>
<organism evidence="2">
    <name type="scientific">Caldilineaceae bacterium SB0675_bin_29</name>
    <dbReference type="NCBI Taxonomy" id="2605266"/>
    <lineage>
        <taxon>Bacteria</taxon>
        <taxon>Bacillati</taxon>
        <taxon>Chloroflexota</taxon>
        <taxon>Caldilineae</taxon>
        <taxon>Caldilineales</taxon>
        <taxon>Caldilineaceae</taxon>
    </lineage>
</organism>
<proteinExistence type="predicted"/>
<dbReference type="AlphaFoldDB" id="A0A6B1G692"/>
<protein>
    <submittedName>
        <fullName evidence="2">Class I SAM-dependent methyltransferase</fullName>
    </submittedName>
</protein>
<dbReference type="Gene3D" id="3.40.50.150">
    <property type="entry name" value="Vaccinia Virus protein VP39"/>
    <property type="match status" value="1"/>
</dbReference>